<keyword evidence="2" id="KW-1185">Reference proteome</keyword>
<dbReference type="Proteomes" id="UP000000311">
    <property type="component" value="Unassembled WGS sequence"/>
</dbReference>
<proteinExistence type="predicted"/>
<dbReference type="AlphaFoldDB" id="E2A344"/>
<organism evidence="2">
    <name type="scientific">Camponotus floridanus</name>
    <name type="common">Florida carpenter ant</name>
    <dbReference type="NCBI Taxonomy" id="104421"/>
    <lineage>
        <taxon>Eukaryota</taxon>
        <taxon>Metazoa</taxon>
        <taxon>Ecdysozoa</taxon>
        <taxon>Arthropoda</taxon>
        <taxon>Hexapoda</taxon>
        <taxon>Insecta</taxon>
        <taxon>Pterygota</taxon>
        <taxon>Neoptera</taxon>
        <taxon>Endopterygota</taxon>
        <taxon>Hymenoptera</taxon>
        <taxon>Apocrita</taxon>
        <taxon>Aculeata</taxon>
        <taxon>Formicoidea</taxon>
        <taxon>Formicidae</taxon>
        <taxon>Formicinae</taxon>
        <taxon>Camponotus</taxon>
    </lineage>
</organism>
<reference evidence="1 2" key="1">
    <citation type="journal article" date="2010" name="Science">
        <title>Genomic comparison of the ants Camponotus floridanus and Harpegnathos saltator.</title>
        <authorList>
            <person name="Bonasio R."/>
            <person name="Zhang G."/>
            <person name="Ye C."/>
            <person name="Mutti N.S."/>
            <person name="Fang X."/>
            <person name="Qin N."/>
            <person name="Donahue G."/>
            <person name="Yang P."/>
            <person name="Li Q."/>
            <person name="Li C."/>
            <person name="Zhang P."/>
            <person name="Huang Z."/>
            <person name="Berger S.L."/>
            <person name="Reinberg D."/>
            <person name="Wang J."/>
            <person name="Liebig J."/>
        </authorList>
    </citation>
    <scope>NUCLEOTIDE SEQUENCE [LARGE SCALE GENOMIC DNA]</scope>
    <source>
        <strain evidence="2">C129</strain>
    </source>
</reference>
<gene>
    <name evidence="1" type="ORF">EAG_15988</name>
</gene>
<accession>E2A344</accession>
<name>E2A344_CAMFO</name>
<sequence>MDTTRVIARVSTFLIRVLLFDQHRYPEKPSTISTIVSTAVILQTGFLAAFQDARSNIRRSGITAQIYETMHMDGSCERTVSERRFVFSTPTDQLATSVEEKRAPPLWRISRRMTLSSALDPNKQVIVVPPLPDVSPPFRLLHLFAKTRTVHDRRNERRPINDDSIIDRFGSSCLSEQNVLSLTVPQQGLNEISHSMASEERSSAIIINAKRDIDKINLENDWINFILIAI</sequence>
<evidence type="ECO:0000313" key="2">
    <source>
        <dbReference type="Proteomes" id="UP000000311"/>
    </source>
</evidence>
<protein>
    <submittedName>
        <fullName evidence="1">Uncharacterized protein</fullName>
    </submittedName>
</protein>
<dbReference type="EMBL" id="GL436272">
    <property type="protein sequence ID" value="EFN72147.1"/>
    <property type="molecule type" value="Genomic_DNA"/>
</dbReference>
<dbReference type="InParanoid" id="E2A344"/>
<evidence type="ECO:0000313" key="1">
    <source>
        <dbReference type="EMBL" id="EFN72147.1"/>
    </source>
</evidence>